<feature type="transmembrane region" description="Helical" evidence="7">
    <location>
        <begin position="176"/>
        <end position="198"/>
    </location>
</feature>
<keyword evidence="7" id="KW-0131">Cell cycle</keyword>
<accession>A0A1H6RHP8</accession>
<keyword evidence="3 7" id="KW-0808">Transferase</keyword>
<dbReference type="GO" id="GO:0009252">
    <property type="term" value="P:peptidoglycan biosynthetic process"/>
    <property type="evidence" value="ECO:0007669"/>
    <property type="project" value="UniProtKB-UniRule"/>
</dbReference>
<feature type="binding site" evidence="9">
    <location>
        <position position="172"/>
    </location>
    <ligand>
        <name>Mg(2+)</name>
        <dbReference type="ChEBI" id="CHEBI:18420"/>
    </ligand>
</feature>
<dbReference type="Proteomes" id="UP000183028">
    <property type="component" value="Unassembled WGS sequence"/>
</dbReference>
<evidence type="ECO:0000256" key="4">
    <source>
        <dbReference type="ARBA" id="ARBA00022692"/>
    </source>
</evidence>
<proteinExistence type="inferred from homology"/>
<dbReference type="GO" id="GO:0071555">
    <property type="term" value="P:cell wall organization"/>
    <property type="evidence" value="ECO:0007669"/>
    <property type="project" value="UniProtKB-KW"/>
</dbReference>
<dbReference type="GO" id="GO:0005886">
    <property type="term" value="C:plasma membrane"/>
    <property type="evidence" value="ECO:0007669"/>
    <property type="project" value="UniProtKB-SubCell"/>
</dbReference>
<dbReference type="GO" id="GO:0046872">
    <property type="term" value="F:metal ion binding"/>
    <property type="evidence" value="ECO:0007669"/>
    <property type="project" value="UniProtKB-KW"/>
</dbReference>
<dbReference type="GO" id="GO:0008963">
    <property type="term" value="F:phospho-N-acetylmuramoyl-pentapeptide-transferase activity"/>
    <property type="evidence" value="ECO:0007669"/>
    <property type="project" value="UniProtKB-UniRule"/>
</dbReference>
<comment type="catalytic activity">
    <reaction evidence="7">
        <text>UDP-N-acetyl-alpha-D-muramoyl-L-alanyl-gamma-D-glutamyl-meso-2,6-diaminopimeloyl-D-alanyl-D-alanine + di-trans,octa-cis-undecaprenyl phosphate = di-trans,octa-cis-undecaprenyl diphospho-N-acetyl-alpha-D-muramoyl-L-alanyl-D-glutamyl-meso-2,6-diaminopimeloyl-D-alanyl-D-alanine + UMP</text>
        <dbReference type="Rhea" id="RHEA:28386"/>
        <dbReference type="ChEBI" id="CHEBI:57865"/>
        <dbReference type="ChEBI" id="CHEBI:60392"/>
        <dbReference type="ChEBI" id="CHEBI:61386"/>
        <dbReference type="ChEBI" id="CHEBI:61387"/>
        <dbReference type="EC" id="2.7.8.13"/>
    </reaction>
</comment>
<dbReference type="AlphaFoldDB" id="A0A1H6RHP8"/>
<evidence type="ECO:0000256" key="7">
    <source>
        <dbReference type="HAMAP-Rule" id="MF_00038"/>
    </source>
</evidence>
<dbReference type="EMBL" id="FNYK01000007">
    <property type="protein sequence ID" value="SEI51370.1"/>
    <property type="molecule type" value="Genomic_DNA"/>
</dbReference>
<dbReference type="EC" id="2.7.8.13" evidence="7 8"/>
<evidence type="ECO:0000313" key="11">
    <source>
        <dbReference type="Proteomes" id="UP000183028"/>
    </source>
</evidence>
<evidence type="ECO:0000256" key="9">
    <source>
        <dbReference type="PIRSR" id="PIRSR600715-1"/>
    </source>
</evidence>
<dbReference type="OrthoDB" id="9805475at2"/>
<evidence type="ECO:0000256" key="8">
    <source>
        <dbReference type="NCBIfam" id="TIGR00445"/>
    </source>
</evidence>
<feature type="transmembrane region" description="Helical" evidence="7">
    <location>
        <begin position="113"/>
        <end position="130"/>
    </location>
</feature>
<dbReference type="CDD" id="cd06852">
    <property type="entry name" value="GT_MraY"/>
    <property type="match status" value="1"/>
</dbReference>
<feature type="transmembrane region" description="Helical" evidence="7">
    <location>
        <begin position="142"/>
        <end position="164"/>
    </location>
</feature>
<dbReference type="GO" id="GO:0008360">
    <property type="term" value="P:regulation of cell shape"/>
    <property type="evidence" value="ECO:0007669"/>
    <property type="project" value="UniProtKB-KW"/>
</dbReference>
<keyword evidence="7 9" id="KW-0460">Magnesium</keyword>
<keyword evidence="4 7" id="KW-0812">Transmembrane</keyword>
<comment type="similarity">
    <text evidence="2 7">Belongs to the glycosyltransferase 4 family. MraY subfamily.</text>
</comment>
<feature type="transmembrane region" description="Helical" evidence="7">
    <location>
        <begin position="254"/>
        <end position="276"/>
    </location>
</feature>
<evidence type="ECO:0000256" key="5">
    <source>
        <dbReference type="ARBA" id="ARBA00022989"/>
    </source>
</evidence>
<organism evidence="10 11">
    <name type="scientific">Sharpea azabuensis</name>
    <dbReference type="NCBI Taxonomy" id="322505"/>
    <lineage>
        <taxon>Bacteria</taxon>
        <taxon>Bacillati</taxon>
        <taxon>Bacillota</taxon>
        <taxon>Erysipelotrichia</taxon>
        <taxon>Erysipelotrichales</taxon>
        <taxon>Coprobacillaceae</taxon>
        <taxon>Sharpea</taxon>
    </lineage>
</organism>
<feature type="binding site" evidence="9">
    <location>
        <position position="232"/>
    </location>
    <ligand>
        <name>Mg(2+)</name>
        <dbReference type="ChEBI" id="CHEBI:18420"/>
    </ligand>
</feature>
<name>A0A1H6RHP8_9FIRM</name>
<dbReference type="PANTHER" id="PTHR22926">
    <property type="entry name" value="PHOSPHO-N-ACETYLMURAMOYL-PENTAPEPTIDE-TRANSFERASE"/>
    <property type="match status" value="1"/>
</dbReference>
<dbReference type="PANTHER" id="PTHR22926:SF5">
    <property type="entry name" value="PHOSPHO-N-ACETYLMURAMOYL-PENTAPEPTIDE-TRANSFERASE HOMOLOG"/>
    <property type="match status" value="1"/>
</dbReference>
<comment type="subcellular location">
    <subcellularLocation>
        <location evidence="7">Cell membrane</location>
        <topology evidence="7">Multi-pass membrane protein</topology>
    </subcellularLocation>
    <subcellularLocation>
        <location evidence="1">Membrane</location>
        <topology evidence="1">Multi-pass membrane protein</topology>
    </subcellularLocation>
</comment>
<dbReference type="InterPro" id="IPR003524">
    <property type="entry name" value="PNAcMuramoyl-5peptid_Trfase"/>
</dbReference>
<feature type="transmembrane region" description="Helical" evidence="7">
    <location>
        <begin position="6"/>
        <end position="28"/>
    </location>
</feature>
<keyword evidence="7" id="KW-0133">Cell shape</keyword>
<keyword evidence="5 7" id="KW-1133">Transmembrane helix</keyword>
<evidence type="ECO:0000313" key="10">
    <source>
        <dbReference type="EMBL" id="SEI51370.1"/>
    </source>
</evidence>
<gene>
    <name evidence="7" type="primary">mraY</name>
    <name evidence="10" type="ORF">SAMN04487834_100735</name>
</gene>
<dbReference type="UniPathway" id="UPA00219"/>
<dbReference type="PROSITE" id="PS01348">
    <property type="entry name" value="MRAY_2"/>
    <property type="match status" value="1"/>
</dbReference>
<evidence type="ECO:0000256" key="2">
    <source>
        <dbReference type="ARBA" id="ARBA00005583"/>
    </source>
</evidence>
<feature type="transmembrane region" description="Helical" evidence="7">
    <location>
        <begin position="303"/>
        <end position="323"/>
    </location>
</feature>
<feature type="transmembrane region" description="Helical" evidence="7">
    <location>
        <begin position="228"/>
        <end position="248"/>
    </location>
</feature>
<feature type="transmembrane region" description="Helical" evidence="7">
    <location>
        <begin position="49"/>
        <end position="70"/>
    </location>
</feature>
<keyword evidence="7 9" id="KW-0479">Metal-binding</keyword>
<feature type="transmembrane region" description="Helical" evidence="7">
    <location>
        <begin position="82"/>
        <end position="101"/>
    </location>
</feature>
<sequence length="324" mass="35506">MTTIKMILSFAVAMVLMLIVMPKFIPYLHKLKFGQVEREEGLASHKKKGGTPTMGGIAFILVTAVVTYLVNITFIQSAAVNLLIFALISFGFIGFIDDFLIVVRHSNIGLKPAYKYGLQSIFAIAFYFLAKAFLPGFNTEVTLHFINTTVNFGWFYPILVYFMFTAESNAVNLTDGLDGLATGVSMIAIAPFVLFALMNKQTDVAITAVTLLGALVGFLYFNYHPARIFMGDCGSLALGGFLAAMAIVTKQELLLLIIGIVPLLETLSVIIQVVSFKTRGKRVFKMAPVHHHFEMCGWSEVKVVIVFYLVGFIAGIAGILLGVM</sequence>
<keyword evidence="7" id="KW-1003">Cell membrane</keyword>
<dbReference type="NCBIfam" id="TIGR00445">
    <property type="entry name" value="mraY"/>
    <property type="match status" value="1"/>
</dbReference>
<keyword evidence="7" id="KW-0961">Cell wall biogenesis/degradation</keyword>
<evidence type="ECO:0000256" key="6">
    <source>
        <dbReference type="ARBA" id="ARBA00023136"/>
    </source>
</evidence>
<dbReference type="STRING" id="322505.SAMN04487836_102101"/>
<reference evidence="11" key="1">
    <citation type="submission" date="2016-10" db="EMBL/GenBank/DDBJ databases">
        <authorList>
            <person name="Varghese N."/>
        </authorList>
    </citation>
    <scope>NUCLEOTIDE SEQUENCE [LARGE SCALE GENOMIC DNA]</scope>
    <source>
        <strain evidence="11">DSM 20406</strain>
    </source>
</reference>
<evidence type="ECO:0000256" key="1">
    <source>
        <dbReference type="ARBA" id="ARBA00004141"/>
    </source>
</evidence>
<dbReference type="eggNOG" id="COG0472">
    <property type="taxonomic scope" value="Bacteria"/>
</dbReference>
<feature type="transmembrane region" description="Helical" evidence="7">
    <location>
        <begin position="204"/>
        <end position="221"/>
    </location>
</feature>
<dbReference type="GO" id="GO:0051301">
    <property type="term" value="P:cell division"/>
    <property type="evidence" value="ECO:0007669"/>
    <property type="project" value="UniProtKB-KW"/>
</dbReference>
<dbReference type="PROSITE" id="PS01347">
    <property type="entry name" value="MRAY_1"/>
    <property type="match status" value="1"/>
</dbReference>
<keyword evidence="11" id="KW-1185">Reference proteome</keyword>
<keyword evidence="6 7" id="KW-0472">Membrane</keyword>
<dbReference type="GO" id="GO:0051992">
    <property type="term" value="F:UDP-N-acetylmuramoyl-L-alanyl-D-glutamyl-meso-2,6-diaminopimelyl-D-alanyl-D-alanine:undecaprenyl-phosphate transferase activity"/>
    <property type="evidence" value="ECO:0007669"/>
    <property type="project" value="RHEA"/>
</dbReference>
<comment type="cofactor">
    <cofactor evidence="7 9">
        <name>Mg(2+)</name>
        <dbReference type="ChEBI" id="CHEBI:18420"/>
    </cofactor>
</comment>
<comment type="pathway">
    <text evidence="7">Cell wall biogenesis; peptidoglycan biosynthesis.</text>
</comment>
<keyword evidence="7" id="KW-0132">Cell division</keyword>
<dbReference type="Pfam" id="PF00953">
    <property type="entry name" value="Glycos_transf_4"/>
    <property type="match status" value="1"/>
</dbReference>
<dbReference type="InterPro" id="IPR018480">
    <property type="entry name" value="PNAcMuramoyl-5peptid_Trfase_CS"/>
</dbReference>
<dbReference type="RefSeq" id="WP_074731338.1">
    <property type="nucleotide sequence ID" value="NZ_FNYK01000007.1"/>
</dbReference>
<protein>
    <recommendedName>
        <fullName evidence="7 8">Phospho-N-acetylmuramoyl-pentapeptide-transferase</fullName>
        <ecNumber evidence="7 8">2.7.8.13</ecNumber>
    </recommendedName>
    <alternativeName>
        <fullName evidence="7">UDP-MurNAc-pentapeptide phosphotransferase</fullName>
    </alternativeName>
</protein>
<keyword evidence="7" id="KW-0573">Peptidoglycan synthesis</keyword>
<dbReference type="InterPro" id="IPR000715">
    <property type="entry name" value="Glycosyl_transferase_4"/>
</dbReference>
<dbReference type="HAMAP" id="MF_00038">
    <property type="entry name" value="MraY"/>
    <property type="match status" value="1"/>
</dbReference>
<comment type="function">
    <text evidence="7">Catalyzes the initial step of the lipid cycle reactions in the biosynthesis of the cell wall peptidoglycan: transfers peptidoglycan precursor phospho-MurNAc-pentapeptide from UDP-MurNAc-pentapeptide onto the lipid carrier undecaprenyl phosphate, yielding undecaprenyl-pyrophosphoryl-MurNAc-pentapeptide, known as lipid I.</text>
</comment>
<evidence type="ECO:0000256" key="3">
    <source>
        <dbReference type="ARBA" id="ARBA00022679"/>
    </source>
</evidence>